<dbReference type="SUPFAM" id="SSF48452">
    <property type="entry name" value="TPR-like"/>
    <property type="match status" value="2"/>
</dbReference>
<keyword evidence="9" id="KW-0206">Cytoskeleton</keyword>
<accession>D6TSL9</accession>
<keyword evidence="3" id="KW-0963">Cytoplasm</keyword>
<dbReference type="InterPro" id="IPR056681">
    <property type="entry name" value="DUF7779"/>
</dbReference>
<dbReference type="PRINTS" id="PR00381">
    <property type="entry name" value="KINESINLIGHT"/>
</dbReference>
<dbReference type="Pfam" id="PF00931">
    <property type="entry name" value="NB-ARC"/>
    <property type="match status" value="1"/>
</dbReference>
<dbReference type="PROSITE" id="PS50943">
    <property type="entry name" value="HTH_CROC1"/>
    <property type="match status" value="1"/>
</dbReference>
<feature type="domain" description="HTH cro/C1-type" evidence="11">
    <location>
        <begin position="7"/>
        <end position="61"/>
    </location>
</feature>
<evidence type="ECO:0000259" key="11">
    <source>
        <dbReference type="PROSITE" id="PS50943"/>
    </source>
</evidence>
<evidence type="ECO:0000313" key="13">
    <source>
        <dbReference type="Proteomes" id="UP000004508"/>
    </source>
</evidence>
<evidence type="ECO:0000256" key="5">
    <source>
        <dbReference type="ARBA" id="ARBA00022737"/>
    </source>
</evidence>
<reference evidence="12 13" key="1">
    <citation type="journal article" date="2011" name="Stand. Genomic Sci.">
        <title>Non-contiguous finished genome sequence and contextual data of the filamentous soil bacterium Ktedonobacter racemifer type strain (SOSP1-21).</title>
        <authorList>
            <person name="Chang Y.J."/>
            <person name="Land M."/>
            <person name="Hauser L."/>
            <person name="Chertkov O."/>
            <person name="Del Rio T.G."/>
            <person name="Nolan M."/>
            <person name="Copeland A."/>
            <person name="Tice H."/>
            <person name="Cheng J.F."/>
            <person name="Lucas S."/>
            <person name="Han C."/>
            <person name="Goodwin L."/>
            <person name="Pitluck S."/>
            <person name="Ivanova N."/>
            <person name="Ovchinikova G."/>
            <person name="Pati A."/>
            <person name="Chen A."/>
            <person name="Palaniappan K."/>
            <person name="Mavromatis K."/>
            <person name="Liolios K."/>
            <person name="Brettin T."/>
            <person name="Fiebig A."/>
            <person name="Rohde M."/>
            <person name="Abt B."/>
            <person name="Goker M."/>
            <person name="Detter J.C."/>
            <person name="Woyke T."/>
            <person name="Bristow J."/>
            <person name="Eisen J.A."/>
            <person name="Markowitz V."/>
            <person name="Hugenholtz P."/>
            <person name="Kyrpides N.C."/>
            <person name="Klenk H.P."/>
            <person name="Lapidus A."/>
        </authorList>
    </citation>
    <scope>NUCLEOTIDE SEQUENCE [LARGE SCALE GENOMIC DNA]</scope>
    <source>
        <strain evidence="13">DSM 44963</strain>
    </source>
</reference>
<dbReference type="CDD" id="cd00093">
    <property type="entry name" value="HTH_XRE"/>
    <property type="match status" value="1"/>
</dbReference>
<dbReference type="Pfam" id="PF13374">
    <property type="entry name" value="TPR_10"/>
    <property type="match status" value="1"/>
</dbReference>
<keyword evidence="6 10" id="KW-0802">TPR repeat</keyword>
<dbReference type="InterPro" id="IPR019734">
    <property type="entry name" value="TPR_rpt"/>
</dbReference>
<dbReference type="SUPFAM" id="SSF52540">
    <property type="entry name" value="P-loop containing nucleoside triphosphate hydrolases"/>
    <property type="match status" value="1"/>
</dbReference>
<dbReference type="Gene3D" id="3.40.50.300">
    <property type="entry name" value="P-loop containing nucleotide triphosphate hydrolases"/>
    <property type="match status" value="1"/>
</dbReference>
<dbReference type="PROSITE" id="PS50005">
    <property type="entry name" value="TPR"/>
    <property type="match status" value="4"/>
</dbReference>
<feature type="repeat" description="TPR" evidence="10">
    <location>
        <begin position="602"/>
        <end position="635"/>
    </location>
</feature>
<feature type="repeat" description="TPR" evidence="10">
    <location>
        <begin position="518"/>
        <end position="551"/>
    </location>
</feature>
<dbReference type="STRING" id="485913.Krac_4377"/>
<dbReference type="PANTHER" id="PTHR45783">
    <property type="entry name" value="KINESIN LIGHT CHAIN"/>
    <property type="match status" value="1"/>
</dbReference>
<dbReference type="InterPro" id="IPR002151">
    <property type="entry name" value="Kinesin_light"/>
</dbReference>
<dbReference type="GO" id="GO:0007018">
    <property type="term" value="P:microtubule-based movement"/>
    <property type="evidence" value="ECO:0007669"/>
    <property type="project" value="TreeGrafter"/>
</dbReference>
<evidence type="ECO:0000313" key="12">
    <source>
        <dbReference type="EMBL" id="EFH83420.1"/>
    </source>
</evidence>
<keyword evidence="8" id="KW-0505">Motor protein</keyword>
<dbReference type="SUPFAM" id="SSF47413">
    <property type="entry name" value="lambda repressor-like DNA-binding domains"/>
    <property type="match status" value="1"/>
</dbReference>
<organism evidence="12 13">
    <name type="scientific">Ktedonobacter racemifer DSM 44963</name>
    <dbReference type="NCBI Taxonomy" id="485913"/>
    <lineage>
        <taxon>Bacteria</taxon>
        <taxon>Bacillati</taxon>
        <taxon>Chloroflexota</taxon>
        <taxon>Ktedonobacteria</taxon>
        <taxon>Ktedonobacterales</taxon>
        <taxon>Ktedonobacteraceae</taxon>
        <taxon>Ktedonobacter</taxon>
    </lineage>
</organism>
<dbReference type="Gene3D" id="1.10.260.40">
    <property type="entry name" value="lambda repressor-like DNA-binding domains"/>
    <property type="match status" value="1"/>
</dbReference>
<dbReference type="eggNOG" id="COG0457">
    <property type="taxonomic scope" value="Bacteria"/>
</dbReference>
<dbReference type="GO" id="GO:0005737">
    <property type="term" value="C:cytoplasm"/>
    <property type="evidence" value="ECO:0007669"/>
    <property type="project" value="TreeGrafter"/>
</dbReference>
<keyword evidence="13" id="KW-1185">Reference proteome</keyword>
<dbReference type="InParanoid" id="D6TSL9"/>
<comment type="similarity">
    <text evidence="2">Belongs to the kinesin light chain family.</text>
</comment>
<dbReference type="SMART" id="SM00028">
    <property type="entry name" value="TPR"/>
    <property type="match status" value="9"/>
</dbReference>
<dbReference type="Pfam" id="PF01381">
    <property type="entry name" value="HTH_3"/>
    <property type="match status" value="1"/>
</dbReference>
<gene>
    <name evidence="12" type="ORF">Krac_4377</name>
</gene>
<evidence type="ECO:0000256" key="10">
    <source>
        <dbReference type="PROSITE-ProRule" id="PRU00339"/>
    </source>
</evidence>
<dbReference type="PANTHER" id="PTHR45783:SF3">
    <property type="entry name" value="KINESIN LIGHT CHAIN"/>
    <property type="match status" value="1"/>
</dbReference>
<evidence type="ECO:0000256" key="4">
    <source>
        <dbReference type="ARBA" id="ARBA00022701"/>
    </source>
</evidence>
<dbReference type="eggNOG" id="COG3903">
    <property type="taxonomic scope" value="Bacteria"/>
</dbReference>
<keyword evidence="7" id="KW-0175">Coiled coil</keyword>
<sequence length="869" mass="99150">MQFGTRLRQERIQRHLSQEALAEALGVSPRSIARWEQDQALPQASVRLQLSRFFNLHPKEFFGEHEALIPLKPLWGVPYPRNPFFTGREEILHHLHERLNREHTTALTQSWAISGLGGIGKTQIALEYAYQYRQDYRYIFWVSAATRESLFADIVTIVDQLQLPERNEQDQKKVVAAIKQWFASHQEWLLILDNADDITIVSDFIPTKRSGHMLLTTRAQALGALAQRIDVATMGMAEGTLFLLRRAKVVPPDMLLDQVEEETLAAAETIVTEMDFLPLALDQAGAYIEEVGCNLSAYLELYRTHRKELLQRRGHISTDHPEPVATTWSLNFQKVEQANPGAADLLRLCAFLEPDTISEELFSGGGAQFGSTLQGVATNAFRLNEAIEELRKFSLIQRNPETQMLRIHRLVQVVLKDAMAVEAQRQWGEQVVRATNTVFPERIEIDTWPLCRRYLSQAQVCSGLIQDYAFIFEEAAALLYRTAIYLQMYALYEQAEPLYQQALSIYKQILEPDSLEIAATLNSLADLYHVQGKYKQAEPLYQQALRIREQALGPEHPDVANSLNGLALLYREWGDYEQAELLNQRALGIQEQALGPEHPDIARSLNNLAMLFYDQGKYEQAMPLYQRALHIREQALGSEHPDTARSISNLALIYHEQGEYEQAETLYQRALRIREQVLGMEHPDIARALNNLAVLYFEQKKYEQAELLYQRALHIREQALGANHPDTTGPLNNLASLYVVQGKYKEAEVMYQQTLHIFEQTQGPNSAGIAHPLNGLANICREQKKYEQAELLYQRALHIQEQTLGLDHPDTAETLRDLAALRETQGNNVEAVSLYQRVLTIQKQVLGQQHPKTVETQERLRVLLQGMNG</sequence>
<dbReference type="RefSeq" id="WP_007914124.1">
    <property type="nucleotide sequence ID" value="NZ_ADVG01000003.1"/>
</dbReference>
<dbReference type="InterPro" id="IPR011990">
    <property type="entry name" value="TPR-like_helical_dom_sf"/>
</dbReference>
<dbReference type="InterPro" id="IPR002182">
    <property type="entry name" value="NB-ARC"/>
</dbReference>
<evidence type="ECO:0000256" key="1">
    <source>
        <dbReference type="ARBA" id="ARBA00004245"/>
    </source>
</evidence>
<proteinExistence type="inferred from homology"/>
<dbReference type="GO" id="GO:0005871">
    <property type="term" value="C:kinesin complex"/>
    <property type="evidence" value="ECO:0007669"/>
    <property type="project" value="InterPro"/>
</dbReference>
<dbReference type="GO" id="GO:0003677">
    <property type="term" value="F:DNA binding"/>
    <property type="evidence" value="ECO:0007669"/>
    <property type="project" value="InterPro"/>
</dbReference>
<evidence type="ECO:0000256" key="9">
    <source>
        <dbReference type="ARBA" id="ARBA00023212"/>
    </source>
</evidence>
<keyword evidence="5" id="KW-0677">Repeat</keyword>
<dbReference type="InterPro" id="IPR001387">
    <property type="entry name" value="Cro/C1-type_HTH"/>
</dbReference>
<protein>
    <submittedName>
        <fullName evidence="12">Transcriptional regulator, XRE family</fullName>
    </submittedName>
</protein>
<dbReference type="InterPro" id="IPR010982">
    <property type="entry name" value="Lambda_DNA-bd_dom_sf"/>
</dbReference>
<feature type="repeat" description="TPR" evidence="10">
    <location>
        <begin position="686"/>
        <end position="719"/>
    </location>
</feature>
<dbReference type="Gene3D" id="1.25.40.10">
    <property type="entry name" value="Tetratricopeptide repeat domain"/>
    <property type="match status" value="3"/>
</dbReference>
<dbReference type="AlphaFoldDB" id="D6TSL9"/>
<dbReference type="Proteomes" id="UP000004508">
    <property type="component" value="Unassembled WGS sequence"/>
</dbReference>
<dbReference type="NCBIfam" id="NF040586">
    <property type="entry name" value="FxSxx_TPR"/>
    <property type="match status" value="1"/>
</dbReference>
<evidence type="ECO:0000256" key="7">
    <source>
        <dbReference type="ARBA" id="ARBA00023054"/>
    </source>
</evidence>
<evidence type="ECO:0000256" key="3">
    <source>
        <dbReference type="ARBA" id="ARBA00022490"/>
    </source>
</evidence>
<dbReference type="GO" id="GO:0019894">
    <property type="term" value="F:kinesin binding"/>
    <property type="evidence" value="ECO:0007669"/>
    <property type="project" value="TreeGrafter"/>
</dbReference>
<comment type="caution">
    <text evidence="12">The sequence shown here is derived from an EMBL/GenBank/DDBJ whole genome shotgun (WGS) entry which is preliminary data.</text>
</comment>
<dbReference type="Pfam" id="PF25000">
    <property type="entry name" value="DUF7779"/>
    <property type="match status" value="1"/>
</dbReference>
<keyword evidence="4" id="KW-0493">Microtubule</keyword>
<dbReference type="GO" id="GO:0043531">
    <property type="term" value="F:ADP binding"/>
    <property type="evidence" value="ECO:0007669"/>
    <property type="project" value="InterPro"/>
</dbReference>
<dbReference type="InterPro" id="IPR027417">
    <property type="entry name" value="P-loop_NTPase"/>
</dbReference>
<feature type="repeat" description="TPR" evidence="10">
    <location>
        <begin position="644"/>
        <end position="677"/>
    </location>
</feature>
<dbReference type="GO" id="GO:0005874">
    <property type="term" value="C:microtubule"/>
    <property type="evidence" value="ECO:0007669"/>
    <property type="project" value="UniProtKB-KW"/>
</dbReference>
<evidence type="ECO:0000256" key="2">
    <source>
        <dbReference type="ARBA" id="ARBA00009622"/>
    </source>
</evidence>
<dbReference type="EMBL" id="ADVG01000003">
    <property type="protein sequence ID" value="EFH83420.1"/>
    <property type="molecule type" value="Genomic_DNA"/>
</dbReference>
<evidence type="ECO:0000256" key="6">
    <source>
        <dbReference type="ARBA" id="ARBA00022803"/>
    </source>
</evidence>
<dbReference type="SMART" id="SM00530">
    <property type="entry name" value="HTH_XRE"/>
    <property type="match status" value="1"/>
</dbReference>
<name>D6TSL9_KTERA</name>
<evidence type="ECO:0000256" key="8">
    <source>
        <dbReference type="ARBA" id="ARBA00023175"/>
    </source>
</evidence>
<comment type="subcellular location">
    <subcellularLocation>
        <location evidence="1">Cytoplasm</location>
        <location evidence="1">Cytoskeleton</location>
    </subcellularLocation>
</comment>
<dbReference type="PROSITE" id="PS50293">
    <property type="entry name" value="TPR_REGION"/>
    <property type="match status" value="3"/>
</dbReference>
<dbReference type="Pfam" id="PF13424">
    <property type="entry name" value="TPR_12"/>
    <property type="match status" value="4"/>
</dbReference>